<sequence length="164" mass="17574">MPRRFRRFLTPSIFLALTAAPAFADALDYLDGRFFASAGLCDALERDGMAAVDNTEGEVLTGGDLGAFHIPQYPGICRIDGIVNPQLFGRGSDLPTAMVTVSCIDDVAVPDFGIFALEYWPPENGNIARVTVYPVAAGALDHLVGDYSECSGRPAKLLAELFSE</sequence>
<organism evidence="2 3">
    <name type="scientific">Paracoccus pacificus</name>
    <dbReference type="NCBI Taxonomy" id="1463598"/>
    <lineage>
        <taxon>Bacteria</taxon>
        <taxon>Pseudomonadati</taxon>
        <taxon>Pseudomonadota</taxon>
        <taxon>Alphaproteobacteria</taxon>
        <taxon>Rhodobacterales</taxon>
        <taxon>Paracoccaceae</taxon>
        <taxon>Paracoccus</taxon>
    </lineage>
</organism>
<accession>A0ABW4RBM5</accession>
<gene>
    <name evidence="2" type="ORF">ACFSCT_16585</name>
</gene>
<keyword evidence="3" id="KW-1185">Reference proteome</keyword>
<evidence type="ECO:0000313" key="3">
    <source>
        <dbReference type="Proteomes" id="UP001597213"/>
    </source>
</evidence>
<feature type="signal peptide" evidence="1">
    <location>
        <begin position="1"/>
        <end position="24"/>
    </location>
</feature>
<comment type="caution">
    <text evidence="2">The sequence shown here is derived from an EMBL/GenBank/DDBJ whole genome shotgun (WGS) entry which is preliminary data.</text>
</comment>
<dbReference type="Proteomes" id="UP001597213">
    <property type="component" value="Unassembled WGS sequence"/>
</dbReference>
<dbReference type="EMBL" id="JBHUEN010000046">
    <property type="protein sequence ID" value="MFD1883334.1"/>
    <property type="molecule type" value="Genomic_DNA"/>
</dbReference>
<proteinExistence type="predicted"/>
<protein>
    <submittedName>
        <fullName evidence="2">Uncharacterized protein</fullName>
    </submittedName>
</protein>
<feature type="chain" id="PRO_5047266264" evidence="1">
    <location>
        <begin position="25"/>
        <end position="164"/>
    </location>
</feature>
<keyword evidence="1" id="KW-0732">Signal</keyword>
<evidence type="ECO:0000313" key="2">
    <source>
        <dbReference type="EMBL" id="MFD1883334.1"/>
    </source>
</evidence>
<dbReference type="RefSeq" id="WP_379144623.1">
    <property type="nucleotide sequence ID" value="NZ_JBHUEN010000046.1"/>
</dbReference>
<reference evidence="3" key="1">
    <citation type="journal article" date="2019" name="Int. J. Syst. Evol. Microbiol.">
        <title>The Global Catalogue of Microorganisms (GCM) 10K type strain sequencing project: providing services to taxonomists for standard genome sequencing and annotation.</title>
        <authorList>
            <consortium name="The Broad Institute Genomics Platform"/>
            <consortium name="The Broad Institute Genome Sequencing Center for Infectious Disease"/>
            <person name="Wu L."/>
            <person name="Ma J."/>
        </authorList>
    </citation>
    <scope>NUCLEOTIDE SEQUENCE [LARGE SCALE GENOMIC DNA]</scope>
    <source>
        <strain evidence="3">CCUG 56029</strain>
    </source>
</reference>
<evidence type="ECO:0000256" key="1">
    <source>
        <dbReference type="SAM" id="SignalP"/>
    </source>
</evidence>
<name>A0ABW4RBM5_9RHOB</name>